<keyword evidence="7" id="KW-0100">Branched-chain amino acid biosynthesis</keyword>
<evidence type="ECO:0000259" key="9">
    <source>
        <dbReference type="PROSITE" id="PS50991"/>
    </source>
</evidence>
<keyword evidence="4" id="KW-0432">Leucine biosynthesis</keyword>
<dbReference type="InterPro" id="IPR050073">
    <property type="entry name" value="2-IPM_HCS-like"/>
</dbReference>
<dbReference type="FunFam" id="3.20.20.70:FF:000010">
    <property type="entry name" value="2-isopropylmalate synthase"/>
    <property type="match status" value="1"/>
</dbReference>
<evidence type="ECO:0000256" key="7">
    <source>
        <dbReference type="ARBA" id="ARBA00023304"/>
    </source>
</evidence>
<proteinExistence type="inferred from homology"/>
<dbReference type="SMART" id="SM00917">
    <property type="entry name" value="LeuA_dimer"/>
    <property type="match status" value="1"/>
</dbReference>
<sequence>MASSICGQSAINPPPKISFGSNRVPLSSFYIFKHTNGANPTATAIAIRCSVRRPEYIPNRIPDSKYVRIFDTTLRDGEQSPGATMTTKEKLDIARQLARLGCNKRDIDRAWEAVQFAKKPRIHTFIATSEIHMEFKLKMTPEQVIEKARSMVAHARSLGCNDVEFSPEDAGRSDREFLYQILGEVIKAGATTLNIPDTVGYTLPSEFGQLIADIKANTPGIENVIISTHCQNDLGLSTANTLAGAHAGARQLEVTINGIGERAGNASLEEVVMALKCRGEQVLDGLYTGINTQHIVMASKMVEEYSGLRIQPHKAIVGANAFAHESGIHQFSHRSHIPVGVIIDKVAPGVVCDAWMECLKNKNTYEIISPEDIGLLRSNESGIVLGKLSGRHALKAKMLELGYDIDGKELDDLFARFKDVAGNKKDGSSKSQWVSLIDRLHVDLLAFQLQQSNSLMRMVMSIFCSVGTGPVDAAYKAVDLIVKVPVTLLEYTMNAVTEGIDAIATTRVLIRGEDSITSTHALTGETINRAFSGTGAAMDIVISSVRAYVGALNKLLGFKNRIETEDPSQSKVLNAYK</sequence>
<dbReference type="EC" id="2.3.3.13" evidence="3"/>
<evidence type="ECO:0000313" key="10">
    <source>
        <dbReference type="EMBL" id="KAL0382843.1"/>
    </source>
</evidence>
<dbReference type="CDD" id="cd07940">
    <property type="entry name" value="DRE_TIM_IPMS"/>
    <property type="match status" value="1"/>
</dbReference>
<dbReference type="SUPFAM" id="SSF110921">
    <property type="entry name" value="2-isopropylmalate synthase LeuA, allosteric (dimerisation) domain"/>
    <property type="match status" value="1"/>
</dbReference>
<evidence type="ECO:0000256" key="1">
    <source>
        <dbReference type="ARBA" id="ARBA00000064"/>
    </source>
</evidence>
<evidence type="ECO:0000256" key="2">
    <source>
        <dbReference type="ARBA" id="ARBA00004689"/>
    </source>
</evidence>
<evidence type="ECO:0000256" key="4">
    <source>
        <dbReference type="ARBA" id="ARBA00022430"/>
    </source>
</evidence>
<dbReference type="InterPro" id="IPR054691">
    <property type="entry name" value="LeuA/HCS_post-cat"/>
</dbReference>
<reference evidence="10" key="1">
    <citation type="submission" date="2020-06" db="EMBL/GenBank/DDBJ databases">
        <authorList>
            <person name="Li T."/>
            <person name="Hu X."/>
            <person name="Zhang T."/>
            <person name="Song X."/>
            <person name="Zhang H."/>
            <person name="Dai N."/>
            <person name="Sheng W."/>
            <person name="Hou X."/>
            <person name="Wei L."/>
        </authorList>
    </citation>
    <scope>NUCLEOTIDE SEQUENCE</scope>
    <source>
        <strain evidence="10">KEN8</strain>
        <tissue evidence="10">Leaf</tissue>
    </source>
</reference>
<dbReference type="PANTHER" id="PTHR10277">
    <property type="entry name" value="HOMOCITRATE SYNTHASE-RELATED"/>
    <property type="match status" value="1"/>
</dbReference>
<feature type="domain" description="Pyruvate carboxyltransferase" evidence="9">
    <location>
        <begin position="67"/>
        <end position="296"/>
    </location>
</feature>
<dbReference type="Pfam" id="PF22617">
    <property type="entry name" value="HCS_D2"/>
    <property type="match status" value="1"/>
</dbReference>
<dbReference type="InterPro" id="IPR013785">
    <property type="entry name" value="Aldolase_TIM"/>
</dbReference>
<dbReference type="Pfam" id="PF00682">
    <property type="entry name" value="HMGL-like"/>
    <property type="match status" value="1"/>
</dbReference>
<dbReference type="InterPro" id="IPR000891">
    <property type="entry name" value="PYR_CT"/>
</dbReference>
<evidence type="ECO:0000256" key="8">
    <source>
        <dbReference type="RuleBase" id="RU003523"/>
    </source>
</evidence>
<evidence type="ECO:0000256" key="6">
    <source>
        <dbReference type="ARBA" id="ARBA00022679"/>
    </source>
</evidence>
<reference evidence="10" key="2">
    <citation type="journal article" date="2024" name="Plant">
        <title>Genomic evolution and insights into agronomic trait innovations of Sesamum species.</title>
        <authorList>
            <person name="Miao H."/>
            <person name="Wang L."/>
            <person name="Qu L."/>
            <person name="Liu H."/>
            <person name="Sun Y."/>
            <person name="Le M."/>
            <person name="Wang Q."/>
            <person name="Wei S."/>
            <person name="Zheng Y."/>
            <person name="Lin W."/>
            <person name="Duan Y."/>
            <person name="Cao H."/>
            <person name="Xiong S."/>
            <person name="Wang X."/>
            <person name="Wei L."/>
            <person name="Li C."/>
            <person name="Ma Q."/>
            <person name="Ju M."/>
            <person name="Zhao R."/>
            <person name="Li G."/>
            <person name="Mu C."/>
            <person name="Tian Q."/>
            <person name="Mei H."/>
            <person name="Zhang T."/>
            <person name="Gao T."/>
            <person name="Zhang H."/>
        </authorList>
    </citation>
    <scope>NUCLEOTIDE SEQUENCE</scope>
    <source>
        <strain evidence="10">KEN8</strain>
    </source>
</reference>
<name>A0AAW2RRT0_9LAMI</name>
<dbReference type="SUPFAM" id="SSF51569">
    <property type="entry name" value="Aldolase"/>
    <property type="match status" value="1"/>
</dbReference>
<organism evidence="10">
    <name type="scientific">Sesamum calycinum</name>
    <dbReference type="NCBI Taxonomy" id="2727403"/>
    <lineage>
        <taxon>Eukaryota</taxon>
        <taxon>Viridiplantae</taxon>
        <taxon>Streptophyta</taxon>
        <taxon>Embryophyta</taxon>
        <taxon>Tracheophyta</taxon>
        <taxon>Spermatophyta</taxon>
        <taxon>Magnoliopsida</taxon>
        <taxon>eudicotyledons</taxon>
        <taxon>Gunneridae</taxon>
        <taxon>Pentapetalae</taxon>
        <taxon>asterids</taxon>
        <taxon>lamiids</taxon>
        <taxon>Lamiales</taxon>
        <taxon>Pedaliaceae</taxon>
        <taxon>Sesamum</taxon>
    </lineage>
</organism>
<dbReference type="InterPro" id="IPR002034">
    <property type="entry name" value="AIPM/Hcit_synth_CS"/>
</dbReference>
<dbReference type="Gene3D" id="1.10.238.260">
    <property type="match status" value="2"/>
</dbReference>
<dbReference type="EMBL" id="JACGWM010000003">
    <property type="protein sequence ID" value="KAL0382843.1"/>
    <property type="molecule type" value="Genomic_DNA"/>
</dbReference>
<dbReference type="GO" id="GO:0003852">
    <property type="term" value="F:2-isopropylmalate synthase activity"/>
    <property type="evidence" value="ECO:0007669"/>
    <property type="project" value="UniProtKB-EC"/>
</dbReference>
<dbReference type="Gene3D" id="3.20.20.70">
    <property type="entry name" value="Aldolase class I"/>
    <property type="match status" value="2"/>
</dbReference>
<comment type="catalytic activity">
    <reaction evidence="1">
        <text>3-methyl-2-oxobutanoate + acetyl-CoA + H2O = (2S)-2-isopropylmalate + CoA + H(+)</text>
        <dbReference type="Rhea" id="RHEA:21524"/>
        <dbReference type="ChEBI" id="CHEBI:1178"/>
        <dbReference type="ChEBI" id="CHEBI:11851"/>
        <dbReference type="ChEBI" id="CHEBI:15377"/>
        <dbReference type="ChEBI" id="CHEBI:15378"/>
        <dbReference type="ChEBI" id="CHEBI:57287"/>
        <dbReference type="ChEBI" id="CHEBI:57288"/>
        <dbReference type="EC" id="2.3.3.13"/>
    </reaction>
</comment>
<dbReference type="PROSITE" id="PS50991">
    <property type="entry name" value="PYR_CT"/>
    <property type="match status" value="1"/>
</dbReference>
<comment type="similarity">
    <text evidence="8">Belongs to the alpha-IPM synthase/homocitrate synthase family.</text>
</comment>
<dbReference type="AlphaFoldDB" id="A0AAW2RRT0"/>
<dbReference type="Pfam" id="PF08502">
    <property type="entry name" value="LeuA_dimer"/>
    <property type="match status" value="1"/>
</dbReference>
<comment type="pathway">
    <text evidence="2">Amino-acid biosynthesis; L-leucine biosynthesis; L-leucine from 3-methyl-2-oxobutanoate: step 1/4.</text>
</comment>
<dbReference type="GO" id="GO:0009507">
    <property type="term" value="C:chloroplast"/>
    <property type="evidence" value="ECO:0007669"/>
    <property type="project" value="TreeGrafter"/>
</dbReference>
<protein>
    <recommendedName>
        <fullName evidence="3">2-isopropylmalate synthase</fullName>
        <ecNumber evidence="3">2.3.3.13</ecNumber>
    </recommendedName>
</protein>
<dbReference type="InterPro" id="IPR036230">
    <property type="entry name" value="LeuA_allosteric_dom_sf"/>
</dbReference>
<dbReference type="GO" id="GO:0009098">
    <property type="term" value="P:L-leucine biosynthetic process"/>
    <property type="evidence" value="ECO:0007669"/>
    <property type="project" value="UniProtKB-KW"/>
</dbReference>
<keyword evidence="5" id="KW-0028">Amino-acid biosynthesis</keyword>
<comment type="caution">
    <text evidence="10">The sequence shown here is derived from an EMBL/GenBank/DDBJ whole genome shotgun (WGS) entry which is preliminary data.</text>
</comment>
<accession>A0AAW2RRT0</accession>
<dbReference type="PANTHER" id="PTHR10277:SF9">
    <property type="entry name" value="2-ISOPROPYLMALATE SYNTHASE 1, CHLOROPLASTIC-RELATED"/>
    <property type="match status" value="1"/>
</dbReference>
<evidence type="ECO:0000256" key="5">
    <source>
        <dbReference type="ARBA" id="ARBA00022605"/>
    </source>
</evidence>
<gene>
    <name evidence="10" type="ORF">Scaly_0571600</name>
</gene>
<evidence type="ECO:0000256" key="3">
    <source>
        <dbReference type="ARBA" id="ARBA00012973"/>
    </source>
</evidence>
<dbReference type="PROSITE" id="PS00815">
    <property type="entry name" value="AIPM_HOMOCIT_SYNTH_1"/>
    <property type="match status" value="1"/>
</dbReference>
<dbReference type="InterPro" id="IPR013709">
    <property type="entry name" value="2-isopropylmalate_synth_dimer"/>
</dbReference>
<keyword evidence="6 8" id="KW-0808">Transferase</keyword>
<dbReference type="Gene3D" id="3.30.160.270">
    <property type="match status" value="1"/>
</dbReference>